<dbReference type="Proteomes" id="UP001500655">
    <property type="component" value="Unassembled WGS sequence"/>
</dbReference>
<accession>A0ABN2K6T4</accession>
<keyword evidence="4" id="KW-1185">Reference proteome</keyword>
<keyword evidence="2" id="KW-0472">Membrane</keyword>
<comment type="caution">
    <text evidence="3">The sequence shown here is derived from an EMBL/GenBank/DDBJ whole genome shotgun (WGS) entry which is preliminary data.</text>
</comment>
<name>A0ABN2K6T4_9ACTN</name>
<proteinExistence type="predicted"/>
<evidence type="ECO:0000256" key="1">
    <source>
        <dbReference type="SAM" id="MobiDB-lite"/>
    </source>
</evidence>
<organism evidence="3 4">
    <name type="scientific">Luedemannella helvata</name>
    <dbReference type="NCBI Taxonomy" id="349315"/>
    <lineage>
        <taxon>Bacteria</taxon>
        <taxon>Bacillati</taxon>
        <taxon>Actinomycetota</taxon>
        <taxon>Actinomycetes</taxon>
        <taxon>Micromonosporales</taxon>
        <taxon>Micromonosporaceae</taxon>
        <taxon>Luedemannella</taxon>
    </lineage>
</organism>
<gene>
    <name evidence="3" type="ORF">GCM10009681_20840</name>
</gene>
<evidence type="ECO:0000313" key="4">
    <source>
        <dbReference type="Proteomes" id="UP001500655"/>
    </source>
</evidence>
<feature type="region of interest" description="Disordered" evidence="1">
    <location>
        <begin position="265"/>
        <end position="327"/>
    </location>
</feature>
<protein>
    <submittedName>
        <fullName evidence="3">Uncharacterized protein</fullName>
    </submittedName>
</protein>
<dbReference type="EMBL" id="BAAALS010000008">
    <property type="protein sequence ID" value="GAA1749472.1"/>
    <property type="molecule type" value="Genomic_DNA"/>
</dbReference>
<reference evidence="3 4" key="1">
    <citation type="journal article" date="2019" name="Int. J. Syst. Evol. Microbiol.">
        <title>The Global Catalogue of Microorganisms (GCM) 10K type strain sequencing project: providing services to taxonomists for standard genome sequencing and annotation.</title>
        <authorList>
            <consortium name="The Broad Institute Genomics Platform"/>
            <consortium name="The Broad Institute Genome Sequencing Center for Infectious Disease"/>
            <person name="Wu L."/>
            <person name="Ma J."/>
        </authorList>
    </citation>
    <scope>NUCLEOTIDE SEQUENCE [LARGE SCALE GENOMIC DNA]</scope>
    <source>
        <strain evidence="3 4">JCM 13249</strain>
    </source>
</reference>
<evidence type="ECO:0000313" key="3">
    <source>
        <dbReference type="EMBL" id="GAA1749472.1"/>
    </source>
</evidence>
<keyword evidence="2" id="KW-0812">Transmembrane</keyword>
<evidence type="ECO:0000256" key="2">
    <source>
        <dbReference type="SAM" id="Phobius"/>
    </source>
</evidence>
<feature type="transmembrane region" description="Helical" evidence="2">
    <location>
        <begin position="174"/>
        <end position="197"/>
    </location>
</feature>
<sequence length="342" mass="36242">MDLLAISKMMFRRWYVAMPLLVLTVVATLLTAAVVKVEYKALGHVLVVPPTVELRTDQQVRQVNPWNDLGAQALGQAVVVTLTQKSVQDDFVAQGLSKNYKVLVDQEWPIINIEVVGATRQQATSTVQQLFSLINTNITAQQDRYKVAKNQRYTAQNLDSGNLVTPESGKLKRAIIVVVAAGLILMVSATLGLDAFLRRRARRRMGDAAVAAGPPPARGWGAASSAAALPTAGAAGAAPAALPASSTAEPVINWVNLSPAQATAGAQPVVNGNRGGRSTSGTVHPSSSSTTPTEDPTTHLSRPSSESSLPSLADVPELDRADDVDETIVLPLSYPRWSKGES</sequence>
<feature type="compositionally biased region" description="Low complexity" evidence="1">
    <location>
        <begin position="279"/>
        <end position="312"/>
    </location>
</feature>
<keyword evidence="2" id="KW-1133">Transmembrane helix</keyword>
<dbReference type="RefSeq" id="WP_344079355.1">
    <property type="nucleotide sequence ID" value="NZ_BAAALS010000008.1"/>
</dbReference>